<feature type="compositionally biased region" description="Basic and acidic residues" evidence="1">
    <location>
        <begin position="84"/>
        <end position="98"/>
    </location>
</feature>
<dbReference type="Proteomes" id="UP000809789">
    <property type="component" value="Unassembled WGS sequence"/>
</dbReference>
<protein>
    <recommendedName>
        <fullName evidence="2">STEEP1 domain-containing protein</fullName>
    </recommendedName>
</protein>
<evidence type="ECO:0000256" key="1">
    <source>
        <dbReference type="SAM" id="MobiDB-lite"/>
    </source>
</evidence>
<dbReference type="EMBL" id="JAESVG020000001">
    <property type="protein sequence ID" value="KAG8631767.1"/>
    <property type="molecule type" value="Genomic_DNA"/>
</dbReference>
<evidence type="ECO:0000259" key="2">
    <source>
        <dbReference type="Pfam" id="PF25809"/>
    </source>
</evidence>
<dbReference type="AlphaFoldDB" id="A0A8K0LA67"/>
<accession>A0A8K0LA67</accession>
<sequence>MSTEIHTYHCPCTSLLFASSTLLTSLPQRKVDSTTILPLTTSPTPLSSTSNPHVATLYSKLEEHIFDPSPQTSHNPHTTNGSSAEKRVKLDQGAKDEETLPKESVVSLEAGFEKRYLMRCGKCEAPWGYLLDWASWSAEEGKEGRREDVLYVLKGAVEETEEMRRG</sequence>
<dbReference type="InterPro" id="IPR057965">
    <property type="entry name" value="STEEP1_dom"/>
</dbReference>
<name>A0A8K0LA67_9PEZI</name>
<dbReference type="Pfam" id="PF25809">
    <property type="entry name" value="STEEP1"/>
    <property type="match status" value="1"/>
</dbReference>
<feature type="region of interest" description="Disordered" evidence="1">
    <location>
        <begin position="66"/>
        <end position="98"/>
    </location>
</feature>
<evidence type="ECO:0000313" key="3">
    <source>
        <dbReference type="EMBL" id="KAG8631767.1"/>
    </source>
</evidence>
<dbReference type="OrthoDB" id="418131at2759"/>
<proteinExistence type="predicted"/>
<reference evidence="3" key="1">
    <citation type="submission" date="2021-07" db="EMBL/GenBank/DDBJ databases">
        <title>Elsinoe batatas strain:CRI-CJ2 Genome sequencing and assembly.</title>
        <authorList>
            <person name="Huang L."/>
        </authorList>
    </citation>
    <scope>NUCLEOTIDE SEQUENCE</scope>
    <source>
        <strain evidence="3">CRI-CJ2</strain>
    </source>
</reference>
<comment type="caution">
    <text evidence="3">The sequence shown here is derived from an EMBL/GenBank/DDBJ whole genome shotgun (WGS) entry which is preliminary data.</text>
</comment>
<evidence type="ECO:0000313" key="4">
    <source>
        <dbReference type="Proteomes" id="UP000809789"/>
    </source>
</evidence>
<gene>
    <name evidence="3" type="ORF">KVT40_000907</name>
</gene>
<organism evidence="3 4">
    <name type="scientific">Elsinoe batatas</name>
    <dbReference type="NCBI Taxonomy" id="2601811"/>
    <lineage>
        <taxon>Eukaryota</taxon>
        <taxon>Fungi</taxon>
        <taxon>Dikarya</taxon>
        <taxon>Ascomycota</taxon>
        <taxon>Pezizomycotina</taxon>
        <taxon>Dothideomycetes</taxon>
        <taxon>Dothideomycetidae</taxon>
        <taxon>Myriangiales</taxon>
        <taxon>Elsinoaceae</taxon>
        <taxon>Elsinoe</taxon>
    </lineage>
</organism>
<feature type="compositionally biased region" description="Polar residues" evidence="1">
    <location>
        <begin position="69"/>
        <end position="83"/>
    </location>
</feature>
<keyword evidence="4" id="KW-1185">Reference proteome</keyword>
<feature type="domain" description="STEEP1" evidence="2">
    <location>
        <begin position="3"/>
        <end position="163"/>
    </location>
</feature>